<dbReference type="KEGG" id="srub:C2R22_17650"/>
<feature type="compositionally biased region" description="Basic and acidic residues" evidence="1">
    <location>
        <begin position="1"/>
        <end position="18"/>
    </location>
</feature>
<protein>
    <submittedName>
        <fullName evidence="2">Uncharacterized protein</fullName>
    </submittedName>
</protein>
<accession>A0A2I8VMT1</accession>
<organism evidence="2 3">
    <name type="scientific">Salinigranum rubrum</name>
    <dbReference type="NCBI Taxonomy" id="755307"/>
    <lineage>
        <taxon>Archaea</taxon>
        <taxon>Methanobacteriati</taxon>
        <taxon>Methanobacteriota</taxon>
        <taxon>Stenosarchaea group</taxon>
        <taxon>Halobacteria</taxon>
        <taxon>Halobacteriales</taxon>
        <taxon>Haloferacaceae</taxon>
        <taxon>Salinigranum</taxon>
    </lineage>
</organism>
<sequence length="120" mass="13582">MTEDGRARQRTGGRDRTIRGRATAARCWRSSTNSASSPGTGVAYGDDPHDAYGEERYARLLAPTSEWYGVALDCPPEAARERLAVPGRECAVSWARDWRRTRERRWIRRPNPHAGRQQSV</sequence>
<evidence type="ECO:0000313" key="2">
    <source>
        <dbReference type="EMBL" id="AUV83240.1"/>
    </source>
</evidence>
<name>A0A2I8VMT1_9EURY</name>
<feature type="region of interest" description="Disordered" evidence="1">
    <location>
        <begin position="1"/>
        <end position="48"/>
    </location>
</feature>
<proteinExistence type="predicted"/>
<dbReference type="GeneID" id="35593956"/>
<dbReference type="AlphaFoldDB" id="A0A2I8VMT1"/>
<dbReference type="RefSeq" id="WP_103426929.1">
    <property type="nucleotide sequence ID" value="NZ_CP026309.1"/>
</dbReference>
<evidence type="ECO:0000256" key="1">
    <source>
        <dbReference type="SAM" id="MobiDB-lite"/>
    </source>
</evidence>
<reference evidence="2 3" key="1">
    <citation type="submission" date="2018-01" db="EMBL/GenBank/DDBJ databases">
        <title>Complete genome sequence of Salinigranum rubrum GX10T, an extremely halophilic archaeon isolated from a marine solar saltern.</title>
        <authorList>
            <person name="Han S."/>
        </authorList>
    </citation>
    <scope>NUCLEOTIDE SEQUENCE [LARGE SCALE GENOMIC DNA]</scope>
    <source>
        <strain evidence="2 3">GX10</strain>
    </source>
</reference>
<dbReference type="OrthoDB" id="40462at2157"/>
<dbReference type="Proteomes" id="UP000236584">
    <property type="component" value="Chromosome"/>
</dbReference>
<feature type="compositionally biased region" description="Polar residues" evidence="1">
    <location>
        <begin position="29"/>
        <end position="39"/>
    </location>
</feature>
<keyword evidence="3" id="KW-1185">Reference proteome</keyword>
<gene>
    <name evidence="2" type="ORF">C2R22_17650</name>
</gene>
<dbReference type="EMBL" id="CP026309">
    <property type="protein sequence ID" value="AUV83240.1"/>
    <property type="molecule type" value="Genomic_DNA"/>
</dbReference>
<evidence type="ECO:0000313" key="3">
    <source>
        <dbReference type="Proteomes" id="UP000236584"/>
    </source>
</evidence>